<dbReference type="AlphaFoldDB" id="A0A3M6TFS9"/>
<proteinExistence type="inferred from homology"/>
<evidence type="ECO:0000256" key="3">
    <source>
        <dbReference type="ARBA" id="ARBA00022679"/>
    </source>
</evidence>
<evidence type="ECO:0000256" key="2">
    <source>
        <dbReference type="ARBA" id="ARBA00013262"/>
    </source>
</evidence>
<evidence type="ECO:0000256" key="5">
    <source>
        <dbReference type="RuleBase" id="RU365018"/>
    </source>
</evidence>
<sequence>MQGTPNMTQHDESGLISEVPTTLSSSAEDLFKLYDGVETFVMFIGYPRSSHSLVAAILDAHPEIIIANEYHVLRTWQGKFRSSKEVERSFKKYQLFYDLHELSVRDATFGRRANNSLLNVRYSYQVPGLWQGRYFKGIKVIGDKKGGGTANALRNKNNWSVLYEIQEVLQIPIKFIHVIRNPFDNIATIMLRATESRDVVKEDGVTVNMTEELDLAIKSYFSLAAANQRIRERYGNAVIDIQGHNTVLKPRETLQRLCDHLGVTCSEDYFEKCSSILFGVPSVTRDKVVWTKEQKEQVTKQIKNFSFLKEYSFDEYPK</sequence>
<organism evidence="6 7">
    <name type="scientific">Pocillopora damicornis</name>
    <name type="common">Cauliflower coral</name>
    <name type="synonym">Millepora damicornis</name>
    <dbReference type="NCBI Taxonomy" id="46731"/>
    <lineage>
        <taxon>Eukaryota</taxon>
        <taxon>Metazoa</taxon>
        <taxon>Cnidaria</taxon>
        <taxon>Anthozoa</taxon>
        <taxon>Hexacorallia</taxon>
        <taxon>Scleractinia</taxon>
        <taxon>Astrocoeniina</taxon>
        <taxon>Pocilloporidae</taxon>
        <taxon>Pocillopora</taxon>
    </lineage>
</organism>
<name>A0A3M6TFS9_POCDA</name>
<keyword evidence="3 5" id="KW-0808">Transferase</keyword>
<comment type="function">
    <text evidence="5">Catalyzes the O-sulfation of tyrosine residues within acidic motifs of polypeptides, using 3'-phosphoadenylyl sulfate (PAPS) as cosubstrate.</text>
</comment>
<evidence type="ECO:0000256" key="1">
    <source>
        <dbReference type="ARBA" id="ARBA00009988"/>
    </source>
</evidence>
<evidence type="ECO:0000313" key="6">
    <source>
        <dbReference type="EMBL" id="RMX40243.1"/>
    </source>
</evidence>
<evidence type="ECO:0000256" key="4">
    <source>
        <dbReference type="ARBA" id="ARBA00048460"/>
    </source>
</evidence>
<dbReference type="PANTHER" id="PTHR12788:SF8">
    <property type="entry name" value="PROTEIN-TYROSINE SULFOTRANSFERASE"/>
    <property type="match status" value="1"/>
</dbReference>
<comment type="catalytic activity">
    <reaction evidence="4 5">
        <text>L-tyrosyl-[protein] + 3'-phosphoadenylyl sulfate = O-sulfo-L-tyrosine-[protein] + adenosine 3',5'-bisphosphate + H(+)</text>
        <dbReference type="Rhea" id="RHEA:16801"/>
        <dbReference type="Rhea" id="RHEA-COMP:10136"/>
        <dbReference type="Rhea" id="RHEA-COMP:11688"/>
        <dbReference type="ChEBI" id="CHEBI:15378"/>
        <dbReference type="ChEBI" id="CHEBI:46858"/>
        <dbReference type="ChEBI" id="CHEBI:58339"/>
        <dbReference type="ChEBI" id="CHEBI:58343"/>
        <dbReference type="ChEBI" id="CHEBI:65286"/>
        <dbReference type="EC" id="2.8.2.20"/>
    </reaction>
</comment>
<dbReference type="InterPro" id="IPR027417">
    <property type="entry name" value="P-loop_NTPase"/>
</dbReference>
<dbReference type="EMBL" id="RCHS01003672">
    <property type="protein sequence ID" value="RMX40243.1"/>
    <property type="molecule type" value="Genomic_DNA"/>
</dbReference>
<comment type="caution">
    <text evidence="6">The sequence shown here is derived from an EMBL/GenBank/DDBJ whole genome shotgun (WGS) entry which is preliminary data.</text>
</comment>
<dbReference type="GO" id="GO:0005794">
    <property type="term" value="C:Golgi apparatus"/>
    <property type="evidence" value="ECO:0007669"/>
    <property type="project" value="TreeGrafter"/>
</dbReference>
<reference evidence="6 7" key="1">
    <citation type="journal article" date="2018" name="Sci. Rep.">
        <title>Comparative analysis of the Pocillopora damicornis genome highlights role of immune system in coral evolution.</title>
        <authorList>
            <person name="Cunning R."/>
            <person name="Bay R.A."/>
            <person name="Gillette P."/>
            <person name="Baker A.C."/>
            <person name="Traylor-Knowles N."/>
        </authorList>
    </citation>
    <scope>NUCLEOTIDE SEQUENCE [LARGE SCALE GENOMIC DNA]</scope>
    <source>
        <strain evidence="6">RSMAS</strain>
        <tissue evidence="6">Whole animal</tissue>
    </source>
</reference>
<protein>
    <recommendedName>
        <fullName evidence="2 5">Protein-tyrosine sulfotransferase</fullName>
        <ecNumber evidence="2 5">2.8.2.20</ecNumber>
    </recommendedName>
</protein>
<dbReference type="OrthoDB" id="6020239at2759"/>
<accession>A0A3M6TFS9</accession>
<keyword evidence="7" id="KW-1185">Reference proteome</keyword>
<dbReference type="SUPFAM" id="SSF52540">
    <property type="entry name" value="P-loop containing nucleoside triphosphate hydrolases"/>
    <property type="match status" value="1"/>
</dbReference>
<dbReference type="EC" id="2.8.2.20" evidence="2 5"/>
<dbReference type="Gene3D" id="3.40.50.300">
    <property type="entry name" value="P-loop containing nucleotide triphosphate hydrolases"/>
    <property type="match status" value="1"/>
</dbReference>
<comment type="similarity">
    <text evidence="1 5">Belongs to the protein sulfotransferase family.</text>
</comment>
<dbReference type="Proteomes" id="UP000275408">
    <property type="component" value="Unassembled WGS sequence"/>
</dbReference>
<evidence type="ECO:0000313" key="7">
    <source>
        <dbReference type="Proteomes" id="UP000275408"/>
    </source>
</evidence>
<dbReference type="Pfam" id="PF13469">
    <property type="entry name" value="Sulfotransfer_3"/>
    <property type="match status" value="1"/>
</dbReference>
<dbReference type="GO" id="GO:0008476">
    <property type="term" value="F:protein-tyrosine sulfotransferase activity"/>
    <property type="evidence" value="ECO:0007669"/>
    <property type="project" value="UniProtKB-EC"/>
</dbReference>
<dbReference type="PANTHER" id="PTHR12788">
    <property type="entry name" value="PROTEIN-TYROSINE SULFOTRANSFERASE 2"/>
    <property type="match status" value="1"/>
</dbReference>
<dbReference type="InterPro" id="IPR026634">
    <property type="entry name" value="TPST-like"/>
</dbReference>
<gene>
    <name evidence="6" type="ORF">pdam_00014360</name>
</gene>